<dbReference type="RefSeq" id="WP_171790585.1">
    <property type="nucleotide sequence ID" value="NZ_JABJWD010000044.1"/>
</dbReference>
<keyword evidence="3" id="KW-1185">Reference proteome</keyword>
<evidence type="ECO:0000256" key="1">
    <source>
        <dbReference type="SAM" id="MobiDB-lite"/>
    </source>
</evidence>
<comment type="caution">
    <text evidence="2">The sequence shown here is derived from an EMBL/GenBank/DDBJ whole genome shotgun (WGS) entry which is preliminary data.</text>
</comment>
<proteinExistence type="predicted"/>
<evidence type="ECO:0000313" key="3">
    <source>
        <dbReference type="Proteomes" id="UP001526337"/>
    </source>
</evidence>
<dbReference type="Proteomes" id="UP001526337">
    <property type="component" value="Unassembled WGS sequence"/>
</dbReference>
<gene>
    <name evidence="2" type="ORF">NO263_15625</name>
</gene>
<accession>A0ABT3KAG7</accession>
<feature type="region of interest" description="Disordered" evidence="1">
    <location>
        <begin position="40"/>
        <end position="65"/>
    </location>
</feature>
<name>A0ABT3KAG7_9PROT</name>
<organism evidence="2 3">
    <name type="scientific">Gluconacetobacter entanii</name>
    <dbReference type="NCBI Taxonomy" id="108528"/>
    <lineage>
        <taxon>Bacteria</taxon>
        <taxon>Pseudomonadati</taxon>
        <taxon>Pseudomonadota</taxon>
        <taxon>Alphaproteobacteria</taxon>
        <taxon>Acetobacterales</taxon>
        <taxon>Acetobacteraceae</taxon>
        <taxon>Gluconacetobacter</taxon>
    </lineage>
</organism>
<reference evidence="2 3" key="1">
    <citation type="submission" date="2022-07" db="EMBL/GenBank/DDBJ databases">
        <title>Genome stability of Gluconacetobacter entanii AV429.</title>
        <authorList>
            <person name="Trcek J."/>
            <person name="Cepec E."/>
        </authorList>
    </citation>
    <scope>NUCLEOTIDE SEQUENCE [LARGE SCALE GENOMIC DNA]</scope>
    <source>
        <strain evidence="2 3">AV429_2022</strain>
    </source>
</reference>
<evidence type="ECO:0000313" key="2">
    <source>
        <dbReference type="EMBL" id="MCW4592012.1"/>
    </source>
</evidence>
<dbReference type="EMBL" id="JANGSQ010000110">
    <property type="protein sequence ID" value="MCW4592012.1"/>
    <property type="molecule type" value="Genomic_DNA"/>
</dbReference>
<sequence>MKYHRGACSVPPCPHGGAAVPDAMDAGVDLDGRWRAMRDGGTMASRRHGGCGHGEAARRAAGVAS</sequence>
<protein>
    <submittedName>
        <fullName evidence="2">Uncharacterized protein</fullName>
    </submittedName>
</protein>